<evidence type="ECO:0000313" key="5">
    <source>
        <dbReference type="EMBL" id="CAB4969814.1"/>
    </source>
</evidence>
<organism evidence="2">
    <name type="scientific">freshwater metagenome</name>
    <dbReference type="NCBI Taxonomy" id="449393"/>
    <lineage>
        <taxon>unclassified sequences</taxon>
        <taxon>metagenomes</taxon>
        <taxon>ecological metagenomes</taxon>
    </lineage>
</organism>
<reference evidence="2" key="1">
    <citation type="submission" date="2020-05" db="EMBL/GenBank/DDBJ databases">
        <authorList>
            <person name="Chiriac C."/>
            <person name="Salcher M."/>
            <person name="Ghai R."/>
            <person name="Kavagutti S V."/>
        </authorList>
    </citation>
    <scope>NUCLEOTIDE SEQUENCE</scope>
</reference>
<dbReference type="EMBL" id="CAEZZV010000177">
    <property type="protein sequence ID" value="CAB4787265.1"/>
    <property type="molecule type" value="Genomic_DNA"/>
</dbReference>
<evidence type="ECO:0000313" key="1">
    <source>
        <dbReference type="EMBL" id="CAB4554823.1"/>
    </source>
</evidence>
<dbReference type="AlphaFoldDB" id="A0A6J6H1E4"/>
<accession>A0A6J6H1E4</accession>
<sequence length="147" mass="15273">MRITSPRLLVATLTLSIITISCGGGGDAMGGNSSTRLSDEAFCAKITALSNETSGGDTAEAMLEMLQVIQDMAKVAPTAELQEALEAYAPLYEGMSKLDQDDPEALSAAVDELFTPEVMKAGEILEAYSTDVCGIEDGSDSSSPPTS</sequence>
<evidence type="ECO:0000313" key="4">
    <source>
        <dbReference type="EMBL" id="CAB4787265.1"/>
    </source>
</evidence>
<proteinExistence type="predicted"/>
<dbReference type="EMBL" id="CAEZUK010000188">
    <property type="protein sequence ID" value="CAB4606163.1"/>
    <property type="molecule type" value="Genomic_DNA"/>
</dbReference>
<protein>
    <submittedName>
        <fullName evidence="2">Unannotated protein</fullName>
    </submittedName>
</protein>
<dbReference type="EMBL" id="CAEZVL010000051">
    <property type="protein sequence ID" value="CAB4627636.1"/>
    <property type="molecule type" value="Genomic_DNA"/>
</dbReference>
<name>A0A6J6H1E4_9ZZZZ</name>
<gene>
    <name evidence="1" type="ORF">UFOPK1421_01524</name>
    <name evidence="2" type="ORF">UFOPK1820_01072</name>
    <name evidence="3" type="ORF">UFOPK1960_00482</name>
    <name evidence="4" type="ORF">UFOPK2921_01206</name>
    <name evidence="5" type="ORF">UFOPK3889_00500</name>
    <name evidence="6" type="ORF">UFOPK4275_00206</name>
    <name evidence="7" type="ORF">UFOPK4422_00940</name>
</gene>
<evidence type="ECO:0000313" key="3">
    <source>
        <dbReference type="EMBL" id="CAB4627636.1"/>
    </source>
</evidence>
<evidence type="ECO:0000313" key="7">
    <source>
        <dbReference type="EMBL" id="CAB5125050.1"/>
    </source>
</evidence>
<evidence type="ECO:0000313" key="2">
    <source>
        <dbReference type="EMBL" id="CAB4606163.1"/>
    </source>
</evidence>
<dbReference type="EMBL" id="CAFBNZ010000069">
    <property type="protein sequence ID" value="CAB4969814.1"/>
    <property type="molecule type" value="Genomic_DNA"/>
</dbReference>
<dbReference type="PROSITE" id="PS51257">
    <property type="entry name" value="PROKAR_LIPOPROTEIN"/>
    <property type="match status" value="1"/>
</dbReference>
<evidence type="ECO:0000313" key="6">
    <source>
        <dbReference type="EMBL" id="CAB5045180.1"/>
    </source>
</evidence>
<dbReference type="EMBL" id="CAFBRX010000088">
    <property type="protein sequence ID" value="CAB5125050.1"/>
    <property type="molecule type" value="Genomic_DNA"/>
</dbReference>
<dbReference type="EMBL" id="CAFBQJ010000019">
    <property type="protein sequence ID" value="CAB5045180.1"/>
    <property type="molecule type" value="Genomic_DNA"/>
</dbReference>
<dbReference type="EMBL" id="CAEZSL010000230">
    <property type="protein sequence ID" value="CAB4554823.1"/>
    <property type="molecule type" value="Genomic_DNA"/>
</dbReference>